<dbReference type="Proteomes" id="UP001501470">
    <property type="component" value="Unassembled WGS sequence"/>
</dbReference>
<feature type="transmembrane region" description="Helical" evidence="1">
    <location>
        <begin position="15"/>
        <end position="35"/>
    </location>
</feature>
<comment type="caution">
    <text evidence="2">The sequence shown here is derived from an EMBL/GenBank/DDBJ whole genome shotgun (WGS) entry which is preliminary data.</text>
</comment>
<keyword evidence="1" id="KW-0812">Transmembrane</keyword>
<sequence length="264" mass="27623">MISAILAGVARHPRWVLGGAVALAGVLVGAHLLSAPDSDLRYAIPTLPPLLGLAALVLAVVALTRRRPAAFTVDAGAGVFRAPSPPNHVLHAAGAAFMSATIIMIAVNSRTLQRDRPAEDPAGWFMGDALLVLACLVVVLSVLQIAAAWRGVGVQLGPDGVKDRGPLGTLTVPWDALTTASLPPTTPTALSLRLTYARPDLVRAAGLPLTRTRIRTDTIDALFLAHAVHHYLVHPERRQGIGTAAGYAELMTVLYGAPPNLSRS</sequence>
<keyword evidence="3" id="KW-1185">Reference proteome</keyword>
<evidence type="ECO:0000313" key="2">
    <source>
        <dbReference type="EMBL" id="GAA1541759.1"/>
    </source>
</evidence>
<name>A0ABP4MEB3_9ACTN</name>
<evidence type="ECO:0000256" key="1">
    <source>
        <dbReference type="SAM" id="Phobius"/>
    </source>
</evidence>
<feature type="transmembrane region" description="Helical" evidence="1">
    <location>
        <begin position="129"/>
        <end position="149"/>
    </location>
</feature>
<feature type="transmembrane region" description="Helical" evidence="1">
    <location>
        <begin position="42"/>
        <end position="63"/>
    </location>
</feature>
<keyword evidence="1" id="KW-0472">Membrane</keyword>
<proteinExistence type="predicted"/>
<feature type="transmembrane region" description="Helical" evidence="1">
    <location>
        <begin position="89"/>
        <end position="108"/>
    </location>
</feature>
<keyword evidence="1" id="KW-1133">Transmembrane helix</keyword>
<evidence type="ECO:0008006" key="4">
    <source>
        <dbReference type="Google" id="ProtNLM"/>
    </source>
</evidence>
<reference evidence="3" key="1">
    <citation type="journal article" date="2019" name="Int. J. Syst. Evol. Microbiol.">
        <title>The Global Catalogue of Microorganisms (GCM) 10K type strain sequencing project: providing services to taxonomists for standard genome sequencing and annotation.</title>
        <authorList>
            <consortium name="The Broad Institute Genomics Platform"/>
            <consortium name="The Broad Institute Genome Sequencing Center for Infectious Disease"/>
            <person name="Wu L."/>
            <person name="Ma J."/>
        </authorList>
    </citation>
    <scope>NUCLEOTIDE SEQUENCE [LARGE SCALE GENOMIC DNA]</scope>
    <source>
        <strain evidence="3">JCM 15933</strain>
    </source>
</reference>
<dbReference type="RefSeq" id="WP_344507061.1">
    <property type="nucleotide sequence ID" value="NZ_BAAAQD010000016.1"/>
</dbReference>
<accession>A0ABP4MEB3</accession>
<evidence type="ECO:0000313" key="3">
    <source>
        <dbReference type="Proteomes" id="UP001501470"/>
    </source>
</evidence>
<dbReference type="EMBL" id="BAAAQD010000016">
    <property type="protein sequence ID" value="GAA1541759.1"/>
    <property type="molecule type" value="Genomic_DNA"/>
</dbReference>
<gene>
    <name evidence="2" type="ORF">GCM10009827_071550</name>
</gene>
<organism evidence="2 3">
    <name type="scientific">Dactylosporangium maewongense</name>
    <dbReference type="NCBI Taxonomy" id="634393"/>
    <lineage>
        <taxon>Bacteria</taxon>
        <taxon>Bacillati</taxon>
        <taxon>Actinomycetota</taxon>
        <taxon>Actinomycetes</taxon>
        <taxon>Micromonosporales</taxon>
        <taxon>Micromonosporaceae</taxon>
        <taxon>Dactylosporangium</taxon>
    </lineage>
</organism>
<protein>
    <recommendedName>
        <fullName evidence="4">PH domain-containing protein</fullName>
    </recommendedName>
</protein>